<dbReference type="InterPro" id="IPR007627">
    <property type="entry name" value="RNA_pol_sigma70_r2"/>
</dbReference>
<dbReference type="InterPro" id="IPR013325">
    <property type="entry name" value="RNA_pol_sigma_r2"/>
</dbReference>
<dbReference type="STRING" id="1802214.A2908_01590"/>
<reference evidence="8 9" key="1">
    <citation type="journal article" date="2016" name="Nat. Commun.">
        <title>Thousands of microbial genomes shed light on interconnected biogeochemical processes in an aquifer system.</title>
        <authorList>
            <person name="Anantharaman K."/>
            <person name="Brown C.T."/>
            <person name="Hug L.A."/>
            <person name="Sharon I."/>
            <person name="Castelle C.J."/>
            <person name="Probst A.J."/>
            <person name="Thomas B.C."/>
            <person name="Singh A."/>
            <person name="Wilkins M.J."/>
            <person name="Karaoz U."/>
            <person name="Brodie E.L."/>
            <person name="Williams K.H."/>
            <person name="Hubbard S.S."/>
            <person name="Banfield J.F."/>
        </authorList>
    </citation>
    <scope>NUCLEOTIDE SEQUENCE [LARGE SCALE GENOMIC DNA]</scope>
</reference>
<evidence type="ECO:0000313" key="9">
    <source>
        <dbReference type="Proteomes" id="UP000176774"/>
    </source>
</evidence>
<evidence type="ECO:0000259" key="7">
    <source>
        <dbReference type="Pfam" id="PF08281"/>
    </source>
</evidence>
<dbReference type="CDD" id="cd06171">
    <property type="entry name" value="Sigma70_r4"/>
    <property type="match status" value="1"/>
</dbReference>
<dbReference type="Pfam" id="PF08281">
    <property type="entry name" value="Sigma70_r4_2"/>
    <property type="match status" value="1"/>
</dbReference>
<feature type="domain" description="RNA polymerase sigma factor 70 region 4 type 2" evidence="7">
    <location>
        <begin position="112"/>
        <end position="160"/>
    </location>
</feature>
<evidence type="ECO:0008006" key="10">
    <source>
        <dbReference type="Google" id="ProtNLM"/>
    </source>
</evidence>
<evidence type="ECO:0000313" key="8">
    <source>
        <dbReference type="EMBL" id="OGZ72546.1"/>
    </source>
</evidence>
<dbReference type="PANTHER" id="PTHR43133:SF8">
    <property type="entry name" value="RNA POLYMERASE SIGMA FACTOR HI_1459-RELATED"/>
    <property type="match status" value="1"/>
</dbReference>
<proteinExistence type="inferred from homology"/>
<dbReference type="GO" id="GO:0016987">
    <property type="term" value="F:sigma factor activity"/>
    <property type="evidence" value="ECO:0007669"/>
    <property type="project" value="UniProtKB-KW"/>
</dbReference>
<evidence type="ECO:0000256" key="1">
    <source>
        <dbReference type="ARBA" id="ARBA00010641"/>
    </source>
</evidence>
<dbReference type="NCBIfam" id="TIGR02937">
    <property type="entry name" value="sigma70-ECF"/>
    <property type="match status" value="1"/>
</dbReference>
<dbReference type="GO" id="GO:0006352">
    <property type="term" value="P:DNA-templated transcription initiation"/>
    <property type="evidence" value="ECO:0007669"/>
    <property type="project" value="InterPro"/>
</dbReference>
<keyword evidence="4" id="KW-0238">DNA-binding</keyword>
<accession>A0A1G2ICU4</accession>
<keyword evidence="5" id="KW-0804">Transcription</keyword>
<dbReference type="PANTHER" id="PTHR43133">
    <property type="entry name" value="RNA POLYMERASE ECF-TYPE SIGMA FACTO"/>
    <property type="match status" value="1"/>
</dbReference>
<evidence type="ECO:0000256" key="5">
    <source>
        <dbReference type="ARBA" id="ARBA00023163"/>
    </source>
</evidence>
<name>A0A1G2ICU4_9BACT</name>
<dbReference type="Proteomes" id="UP000176774">
    <property type="component" value="Unassembled WGS sequence"/>
</dbReference>
<dbReference type="AlphaFoldDB" id="A0A1G2ICU4"/>
<dbReference type="Gene3D" id="1.10.1740.10">
    <property type="match status" value="1"/>
</dbReference>
<feature type="domain" description="RNA polymerase sigma-70 region 2" evidence="6">
    <location>
        <begin position="11"/>
        <end position="79"/>
    </location>
</feature>
<organism evidence="8 9">
    <name type="scientific">Candidatus Staskawiczbacteria bacterium RIFCSPLOWO2_01_FULL_38_12b</name>
    <dbReference type="NCBI Taxonomy" id="1802214"/>
    <lineage>
        <taxon>Bacteria</taxon>
        <taxon>Candidatus Staskawicziibacteriota</taxon>
    </lineage>
</organism>
<sequence length="168" mass="19626">MNNPKEQFSLIYDQYIEKIYRFVYVKVNSREVAEDVTSKVFLNGWQAYQKNQDIKNPGAFLYQIARNAVVDHYREKGRTKVTYVEDLFYTPDTAKNPYEKAIVNADAELTISALGNLKKEYQDVLIWYYLEDMSTEQIAVLANKSIGNVRVMIHRGLEALRNEIKEQV</sequence>
<keyword evidence="2" id="KW-0805">Transcription regulation</keyword>
<dbReference type="InterPro" id="IPR013249">
    <property type="entry name" value="RNA_pol_sigma70_r4_t2"/>
</dbReference>
<evidence type="ECO:0000256" key="3">
    <source>
        <dbReference type="ARBA" id="ARBA00023082"/>
    </source>
</evidence>
<dbReference type="InterPro" id="IPR036388">
    <property type="entry name" value="WH-like_DNA-bd_sf"/>
</dbReference>
<dbReference type="EMBL" id="MHPA01000025">
    <property type="protein sequence ID" value="OGZ72546.1"/>
    <property type="molecule type" value="Genomic_DNA"/>
</dbReference>
<protein>
    <recommendedName>
        <fullName evidence="10">RNA polymerase sigma factor</fullName>
    </recommendedName>
</protein>
<evidence type="ECO:0000256" key="4">
    <source>
        <dbReference type="ARBA" id="ARBA00023125"/>
    </source>
</evidence>
<dbReference type="Gene3D" id="1.10.10.10">
    <property type="entry name" value="Winged helix-like DNA-binding domain superfamily/Winged helix DNA-binding domain"/>
    <property type="match status" value="1"/>
</dbReference>
<keyword evidence="3" id="KW-0731">Sigma factor</keyword>
<dbReference type="SUPFAM" id="SSF88946">
    <property type="entry name" value="Sigma2 domain of RNA polymerase sigma factors"/>
    <property type="match status" value="1"/>
</dbReference>
<evidence type="ECO:0000259" key="6">
    <source>
        <dbReference type="Pfam" id="PF04542"/>
    </source>
</evidence>
<dbReference type="InterPro" id="IPR039425">
    <property type="entry name" value="RNA_pol_sigma-70-like"/>
</dbReference>
<dbReference type="InterPro" id="IPR014284">
    <property type="entry name" value="RNA_pol_sigma-70_dom"/>
</dbReference>
<comment type="caution">
    <text evidence="8">The sequence shown here is derived from an EMBL/GenBank/DDBJ whole genome shotgun (WGS) entry which is preliminary data.</text>
</comment>
<gene>
    <name evidence="8" type="ORF">A2908_01590</name>
</gene>
<dbReference type="SUPFAM" id="SSF88659">
    <property type="entry name" value="Sigma3 and sigma4 domains of RNA polymerase sigma factors"/>
    <property type="match status" value="1"/>
</dbReference>
<dbReference type="InterPro" id="IPR013324">
    <property type="entry name" value="RNA_pol_sigma_r3/r4-like"/>
</dbReference>
<evidence type="ECO:0000256" key="2">
    <source>
        <dbReference type="ARBA" id="ARBA00023015"/>
    </source>
</evidence>
<comment type="similarity">
    <text evidence="1">Belongs to the sigma-70 factor family. ECF subfamily.</text>
</comment>
<dbReference type="GO" id="GO:0003677">
    <property type="term" value="F:DNA binding"/>
    <property type="evidence" value="ECO:0007669"/>
    <property type="project" value="UniProtKB-KW"/>
</dbReference>
<dbReference type="Pfam" id="PF04542">
    <property type="entry name" value="Sigma70_r2"/>
    <property type="match status" value="1"/>
</dbReference>